<dbReference type="GO" id="GO:0008483">
    <property type="term" value="F:transaminase activity"/>
    <property type="evidence" value="ECO:0007669"/>
    <property type="project" value="InterPro"/>
</dbReference>
<dbReference type="Gene3D" id="3.90.1150.10">
    <property type="entry name" value="Aspartate Aminotransferase, domain 1"/>
    <property type="match status" value="1"/>
</dbReference>
<dbReference type="Pfam" id="PF00202">
    <property type="entry name" value="Aminotran_3"/>
    <property type="match status" value="1"/>
</dbReference>
<evidence type="ECO:0000256" key="2">
    <source>
        <dbReference type="ARBA" id="ARBA00008954"/>
    </source>
</evidence>
<dbReference type="GO" id="GO:0030170">
    <property type="term" value="F:pyridoxal phosphate binding"/>
    <property type="evidence" value="ECO:0007669"/>
    <property type="project" value="InterPro"/>
</dbReference>
<proteinExistence type="inferred from homology"/>
<dbReference type="InterPro" id="IPR015422">
    <property type="entry name" value="PyrdxlP-dep_Trfase_small"/>
</dbReference>
<dbReference type="OrthoDB" id="5419315at2759"/>
<evidence type="ECO:0000256" key="3">
    <source>
        <dbReference type="ARBA" id="ARBA00022898"/>
    </source>
</evidence>
<gene>
    <name evidence="5" type="ORF">N7498_002683</name>
</gene>
<dbReference type="AlphaFoldDB" id="A0A9W9TBC4"/>
<dbReference type="InterPro" id="IPR015421">
    <property type="entry name" value="PyrdxlP-dep_Trfase_major"/>
</dbReference>
<reference evidence="5" key="2">
    <citation type="journal article" date="2023" name="IMA Fungus">
        <title>Comparative genomic study of the Penicillium genus elucidates a diverse pangenome and 15 lateral gene transfer events.</title>
        <authorList>
            <person name="Petersen C."/>
            <person name="Sorensen T."/>
            <person name="Nielsen M.R."/>
            <person name="Sondergaard T.E."/>
            <person name="Sorensen J.L."/>
            <person name="Fitzpatrick D.A."/>
            <person name="Frisvad J.C."/>
            <person name="Nielsen K.L."/>
        </authorList>
    </citation>
    <scope>NUCLEOTIDE SEQUENCE</scope>
    <source>
        <strain evidence="5">IBT 15544</strain>
    </source>
</reference>
<protein>
    <recommendedName>
        <fullName evidence="7">Aminotransferase</fullName>
    </recommendedName>
</protein>
<keyword evidence="3 4" id="KW-0663">Pyridoxal phosphate</keyword>
<keyword evidence="6" id="KW-1185">Reference proteome</keyword>
<evidence type="ECO:0000313" key="6">
    <source>
        <dbReference type="Proteomes" id="UP001150904"/>
    </source>
</evidence>
<reference evidence="5" key="1">
    <citation type="submission" date="2022-12" db="EMBL/GenBank/DDBJ databases">
        <authorList>
            <person name="Petersen C."/>
        </authorList>
    </citation>
    <scope>NUCLEOTIDE SEQUENCE</scope>
    <source>
        <strain evidence="5">IBT 15544</strain>
    </source>
</reference>
<dbReference type="FunFam" id="3.40.640.10:FF:000004">
    <property type="entry name" value="Acetylornithine aminotransferase"/>
    <property type="match status" value="1"/>
</dbReference>
<dbReference type="SUPFAM" id="SSF53383">
    <property type="entry name" value="PLP-dependent transferases"/>
    <property type="match status" value="1"/>
</dbReference>
<organism evidence="5 6">
    <name type="scientific">Penicillium cinerascens</name>
    <dbReference type="NCBI Taxonomy" id="70096"/>
    <lineage>
        <taxon>Eukaryota</taxon>
        <taxon>Fungi</taxon>
        <taxon>Dikarya</taxon>
        <taxon>Ascomycota</taxon>
        <taxon>Pezizomycotina</taxon>
        <taxon>Eurotiomycetes</taxon>
        <taxon>Eurotiomycetidae</taxon>
        <taxon>Eurotiales</taxon>
        <taxon>Aspergillaceae</taxon>
        <taxon>Penicillium</taxon>
    </lineage>
</organism>
<name>A0A9W9TBC4_9EURO</name>
<dbReference type="EMBL" id="JAPQKR010000005">
    <property type="protein sequence ID" value="KAJ5216276.1"/>
    <property type="molecule type" value="Genomic_DNA"/>
</dbReference>
<evidence type="ECO:0000313" key="5">
    <source>
        <dbReference type="EMBL" id="KAJ5216276.1"/>
    </source>
</evidence>
<sequence length="473" mass="51438">MGDYMPESAKVVAPAMAGKPHDNGTAKEQSGVLYHQLRQKPLNIVGGRGSYLLTEDGLEILDATCGAAVSCLGHSDMRVHEAIMQQLQKIPYCYSLYFTNTAAENLSKILVDSTGGKMTRAFIVSSGTEAVEAALKMAVQYFMELPTPQPQRANFISRKQSYHGNTLGSLSVGHHVGRRALYEKVLAKNTGHVAPCYPYRGMKTGESVESYVSRLSQELEDEFQRLGPDTVCAFVAETMAGATLGCVPPLPGYLKAMKEVCERHGALFILDEVMSGMGRTGTLHAWEQEDVVPDLQTMAKGLGAGYAPIAGLLLNKHVVDTLTKGTGAFSHSQTYQGHPVSCAAAVRVQQIIQEDNLLPNVRAMGAYLGQLLHEKFDSHPHVGDIRGRGLFWALEFVQDKETKETYPPAKKLAWTIHVTGLKPEYAISLMPGNGGADGVHGDHICLAPPYNTTRSEIEMIVERTARVIQEVLG</sequence>
<comment type="caution">
    <text evidence="5">The sequence shown here is derived from an EMBL/GenBank/DDBJ whole genome shotgun (WGS) entry which is preliminary data.</text>
</comment>
<evidence type="ECO:0008006" key="7">
    <source>
        <dbReference type="Google" id="ProtNLM"/>
    </source>
</evidence>
<evidence type="ECO:0000256" key="1">
    <source>
        <dbReference type="ARBA" id="ARBA00001933"/>
    </source>
</evidence>
<dbReference type="PANTHER" id="PTHR43094:SF1">
    <property type="entry name" value="AMINOTRANSFERASE CLASS-III"/>
    <property type="match status" value="1"/>
</dbReference>
<dbReference type="GO" id="GO:0005829">
    <property type="term" value="C:cytosol"/>
    <property type="evidence" value="ECO:0007669"/>
    <property type="project" value="TreeGrafter"/>
</dbReference>
<dbReference type="GeneID" id="83177046"/>
<dbReference type="Gene3D" id="3.40.640.10">
    <property type="entry name" value="Type I PLP-dependent aspartate aminotransferase-like (Major domain)"/>
    <property type="match status" value="1"/>
</dbReference>
<dbReference type="Proteomes" id="UP001150904">
    <property type="component" value="Unassembled WGS sequence"/>
</dbReference>
<dbReference type="PANTHER" id="PTHR43094">
    <property type="entry name" value="AMINOTRANSFERASE"/>
    <property type="match status" value="1"/>
</dbReference>
<dbReference type="RefSeq" id="XP_058312089.1">
    <property type="nucleotide sequence ID" value="XM_058449745.1"/>
</dbReference>
<accession>A0A9W9TBC4</accession>
<evidence type="ECO:0000256" key="4">
    <source>
        <dbReference type="RuleBase" id="RU003560"/>
    </source>
</evidence>
<dbReference type="InterPro" id="IPR005814">
    <property type="entry name" value="Aminotrans_3"/>
</dbReference>
<comment type="cofactor">
    <cofactor evidence="1">
        <name>pyridoxal 5'-phosphate</name>
        <dbReference type="ChEBI" id="CHEBI:597326"/>
    </cofactor>
</comment>
<dbReference type="NCBIfam" id="NF005685">
    <property type="entry name" value="PRK07483.1"/>
    <property type="match status" value="1"/>
</dbReference>
<dbReference type="CDD" id="cd00610">
    <property type="entry name" value="OAT_like"/>
    <property type="match status" value="1"/>
</dbReference>
<comment type="similarity">
    <text evidence="2 4">Belongs to the class-III pyridoxal-phosphate-dependent aminotransferase family.</text>
</comment>
<dbReference type="InterPro" id="IPR015424">
    <property type="entry name" value="PyrdxlP-dep_Trfase"/>
</dbReference>